<name>A0A080M2L1_9PROT</name>
<keyword evidence="1" id="KW-0472">Membrane</keyword>
<dbReference type="Proteomes" id="UP000020077">
    <property type="component" value="Unassembled WGS sequence"/>
</dbReference>
<evidence type="ECO:0000256" key="1">
    <source>
        <dbReference type="SAM" id="Phobius"/>
    </source>
</evidence>
<accession>A0A080M2L1</accession>
<evidence type="ECO:0000313" key="3">
    <source>
        <dbReference type="Proteomes" id="UP000020077"/>
    </source>
</evidence>
<dbReference type="EMBL" id="JDVG02000544">
    <property type="protein sequence ID" value="KFB71419.1"/>
    <property type="molecule type" value="Genomic_DNA"/>
</dbReference>
<sequence length="102" mass="11686">MPVFSEGSKDGNRPAPACRRTTIFSGSRLRPRCWWIPKLAVFSVLAFYLIELIGISMFQDNLLYYPRRAVDWPHSSIHRYLRLGLLNPDWASAARDEGGFGE</sequence>
<comment type="caution">
    <text evidence="2">The sequence shown here is derived from an EMBL/GenBank/DDBJ whole genome shotgun (WGS) entry which is preliminary data.</text>
</comment>
<keyword evidence="1" id="KW-1133">Transmembrane helix</keyword>
<reference evidence="2 3" key="1">
    <citation type="submission" date="2014-02" db="EMBL/GenBank/DDBJ databases">
        <title>Expanding our view of genomic diversity in Candidatus Accumulibacter clades.</title>
        <authorList>
            <person name="Skennerton C.T."/>
            <person name="Barr J.J."/>
            <person name="Slater F.R."/>
            <person name="Bond P.L."/>
            <person name="Tyson G.W."/>
        </authorList>
    </citation>
    <scope>NUCLEOTIDE SEQUENCE [LARGE SCALE GENOMIC DNA]</scope>
    <source>
        <strain evidence="3">BA-91</strain>
    </source>
</reference>
<keyword evidence="1" id="KW-0812">Transmembrane</keyword>
<proteinExistence type="predicted"/>
<gene>
    <name evidence="2" type="ORF">AW09_003423</name>
</gene>
<evidence type="ECO:0000313" key="2">
    <source>
        <dbReference type="EMBL" id="KFB71419.1"/>
    </source>
</evidence>
<feature type="transmembrane region" description="Helical" evidence="1">
    <location>
        <begin position="35"/>
        <end position="58"/>
    </location>
</feature>
<protein>
    <submittedName>
        <fullName evidence="2">Uncharacterized protein</fullName>
    </submittedName>
</protein>
<dbReference type="AlphaFoldDB" id="A0A080M2L1"/>
<organism evidence="2 3">
    <name type="scientific">Candidatus Accumulibacter phosphatis</name>
    <dbReference type="NCBI Taxonomy" id="327160"/>
    <lineage>
        <taxon>Bacteria</taxon>
        <taxon>Pseudomonadati</taxon>
        <taxon>Pseudomonadota</taxon>
        <taxon>Betaproteobacteria</taxon>
        <taxon>Candidatus Accumulibacter</taxon>
    </lineage>
</organism>